<feature type="chain" id="PRO_5018554103" evidence="1">
    <location>
        <begin position="33"/>
        <end position="218"/>
    </location>
</feature>
<comment type="caution">
    <text evidence="2">The sequence shown here is derived from an EMBL/GenBank/DDBJ whole genome shotgun (WGS) entry which is preliminary data.</text>
</comment>
<proteinExistence type="predicted"/>
<dbReference type="PANTHER" id="PTHR35613">
    <property type="entry name" value="C-TYPE LECTIN DOMAIN-CONTAINING PROTEIN"/>
    <property type="match status" value="1"/>
</dbReference>
<name>A0A3R7LDL1_TRYRA</name>
<dbReference type="AlphaFoldDB" id="A0A3R7LDL1"/>
<gene>
    <name evidence="2" type="ORF">TraAM80_10378</name>
</gene>
<organism evidence="2 3">
    <name type="scientific">Trypanosoma rangeli</name>
    <dbReference type="NCBI Taxonomy" id="5698"/>
    <lineage>
        <taxon>Eukaryota</taxon>
        <taxon>Discoba</taxon>
        <taxon>Euglenozoa</taxon>
        <taxon>Kinetoplastea</taxon>
        <taxon>Metakinetoplastina</taxon>
        <taxon>Trypanosomatida</taxon>
        <taxon>Trypanosomatidae</taxon>
        <taxon>Trypanosoma</taxon>
        <taxon>Herpetosoma</taxon>
    </lineage>
</organism>
<feature type="signal peptide" evidence="1">
    <location>
        <begin position="1"/>
        <end position="32"/>
    </location>
</feature>
<dbReference type="EMBL" id="MKGL01000939">
    <property type="protein sequence ID" value="RNE95138.1"/>
    <property type="molecule type" value="Genomic_DNA"/>
</dbReference>
<feature type="non-terminal residue" evidence="2">
    <location>
        <position position="218"/>
    </location>
</feature>
<evidence type="ECO:0000313" key="2">
    <source>
        <dbReference type="EMBL" id="RNE95138.1"/>
    </source>
</evidence>
<protein>
    <submittedName>
        <fullName evidence="2">Uncharacterized protein</fullName>
    </submittedName>
</protein>
<keyword evidence="1" id="KW-0732">Signal</keyword>
<sequence length="218" mass="24546">MVAGEAGTRALSAMRTVVQWMALLLLLQYVGSHPSFTAAGEDEHVRVKIKKYFSFPHSEFIIYDSQVTYDLSLRICILGGGLLTADQTPAAHESITDYMRQVGDVANGEVFTYMGGDTIYSVHREKDPDKICRPGVAEASLNCIFEWNLGEFEHPEETYRGAQFFRGSLHSLTGAGRMNGYESYWEHHYPAHGEMFLISHLDLRKNTTATWYDGSDYA</sequence>
<dbReference type="OrthoDB" id="252801at2759"/>
<dbReference type="PANTHER" id="PTHR35613:SF2">
    <property type="entry name" value="C-TYPE LECTIN DOMAIN-CONTAINING PROTEIN"/>
    <property type="match status" value="1"/>
</dbReference>
<keyword evidence="3" id="KW-1185">Reference proteome</keyword>
<accession>A0A3R7LDL1</accession>
<evidence type="ECO:0000313" key="3">
    <source>
        <dbReference type="Proteomes" id="UP000283634"/>
    </source>
</evidence>
<dbReference type="GeneID" id="40334311"/>
<dbReference type="VEuPathDB" id="TriTrypDB:TRSC58_07029"/>
<dbReference type="OMA" id="SHITICV"/>
<dbReference type="Pfam" id="PF16825">
    <property type="entry name" value="DUF5075"/>
    <property type="match status" value="1"/>
</dbReference>
<dbReference type="Proteomes" id="UP000283634">
    <property type="component" value="Unassembled WGS sequence"/>
</dbReference>
<dbReference type="InterPro" id="IPR031797">
    <property type="entry name" value="DUF5075"/>
</dbReference>
<evidence type="ECO:0000256" key="1">
    <source>
        <dbReference type="SAM" id="SignalP"/>
    </source>
</evidence>
<reference evidence="2 3" key="1">
    <citation type="journal article" date="2018" name="BMC Genomics">
        <title>Genomic comparison of Trypanosoma conorhini and Trypanosoma rangeli to Trypanosoma cruzi strains of high and low virulence.</title>
        <authorList>
            <person name="Bradwell K.R."/>
            <person name="Koparde V.N."/>
            <person name="Matveyev A.V."/>
            <person name="Serrano M.G."/>
            <person name="Alves J.M."/>
            <person name="Parikh H."/>
            <person name="Huang B."/>
            <person name="Lee V."/>
            <person name="Espinosa-Alvarez O."/>
            <person name="Ortiz P.A."/>
            <person name="Costa-Martins A.G."/>
            <person name="Teixeira M.M."/>
            <person name="Buck G.A."/>
        </authorList>
    </citation>
    <scope>NUCLEOTIDE SEQUENCE [LARGE SCALE GENOMIC DNA]</scope>
    <source>
        <strain evidence="2 3">AM80</strain>
    </source>
</reference>
<dbReference type="RefSeq" id="XP_029233142.1">
    <property type="nucleotide sequence ID" value="XM_029387002.1"/>
</dbReference>